<gene>
    <name evidence="1" type="ORF">SAMN05216474_0334</name>
</gene>
<proteinExistence type="predicted"/>
<reference evidence="1 2" key="1">
    <citation type="submission" date="2016-10" db="EMBL/GenBank/DDBJ databases">
        <authorList>
            <person name="de Groot N.N."/>
        </authorList>
    </citation>
    <scope>NUCLEOTIDE SEQUENCE [LARGE SCALE GENOMIC DNA]</scope>
    <source>
        <strain evidence="1 2">CGMCC 1.7005</strain>
    </source>
</reference>
<dbReference type="AlphaFoldDB" id="A0A1I6XNS4"/>
<accession>A0A1I6XNS4</accession>
<dbReference type="Proteomes" id="UP000236454">
    <property type="component" value="Unassembled WGS sequence"/>
</dbReference>
<organism evidence="1 2">
    <name type="scientific">Lishizhenia tianjinensis</name>
    <dbReference type="NCBI Taxonomy" id="477690"/>
    <lineage>
        <taxon>Bacteria</taxon>
        <taxon>Pseudomonadati</taxon>
        <taxon>Bacteroidota</taxon>
        <taxon>Flavobacteriia</taxon>
        <taxon>Flavobacteriales</taxon>
        <taxon>Crocinitomicaceae</taxon>
        <taxon>Lishizhenia</taxon>
    </lineage>
</organism>
<evidence type="ECO:0000313" key="1">
    <source>
        <dbReference type="EMBL" id="SFT39773.1"/>
    </source>
</evidence>
<keyword evidence="2" id="KW-1185">Reference proteome</keyword>
<dbReference type="STRING" id="477690.SAMN05216474_0334"/>
<protein>
    <submittedName>
        <fullName evidence="1">Uncharacterized protein</fullName>
    </submittedName>
</protein>
<sequence>MKPLLLFLFVTFYNLLLSQGNYLYVETITEDEDFAFPLVLAKDSLVELKINTYLQLAELELLKGHEKEHIFERVN</sequence>
<dbReference type="EMBL" id="FPAS01000001">
    <property type="protein sequence ID" value="SFT39773.1"/>
    <property type="molecule type" value="Genomic_DNA"/>
</dbReference>
<name>A0A1I6XNS4_9FLAO</name>
<evidence type="ECO:0000313" key="2">
    <source>
        <dbReference type="Proteomes" id="UP000236454"/>
    </source>
</evidence>
<dbReference type="RefSeq" id="WP_090245627.1">
    <property type="nucleotide sequence ID" value="NZ_FPAS01000001.1"/>
</dbReference>